<dbReference type="AlphaFoldDB" id="A0A1H7WMS9"/>
<keyword evidence="1" id="KW-0732">Signal</keyword>
<sequence length="285" mass="32318">MKKIFLGVCLVFLFCSSSPAETSVWKIERGNSILFLGGTCHILRPSDFPLPPEFDKAYRAADLLVFETDIGEYNKPETLQKLMLKTIYTNGSTLEQHLSPRTYQSLQEYCAANGISIETLNIFKPGMLAFMLETIELLKLKVTQEGVDLYFYNQAKRDGKLTEGLETVEEQMDFIAELGQGDEDGFVTHTLNELRSIKQSYENLVDAWKKGDTGKLEDVMVADLKKEPKFYKRLLTDRNSNWLPLIDAYAQTPQKEFILVGVGHLVGPDGILEALRQKGYKVEKL</sequence>
<dbReference type="RefSeq" id="WP_093882893.1">
    <property type="nucleotide sequence ID" value="NZ_FOBS01000007.1"/>
</dbReference>
<evidence type="ECO:0000313" key="3">
    <source>
        <dbReference type="Proteomes" id="UP000198744"/>
    </source>
</evidence>
<organism evidence="2 3">
    <name type="scientific">Syntrophus gentianae</name>
    <dbReference type="NCBI Taxonomy" id="43775"/>
    <lineage>
        <taxon>Bacteria</taxon>
        <taxon>Pseudomonadati</taxon>
        <taxon>Thermodesulfobacteriota</taxon>
        <taxon>Syntrophia</taxon>
        <taxon>Syntrophales</taxon>
        <taxon>Syntrophaceae</taxon>
        <taxon>Syntrophus</taxon>
    </lineage>
</organism>
<dbReference type="CDD" id="cd14789">
    <property type="entry name" value="Tiki"/>
    <property type="match status" value="1"/>
</dbReference>
<dbReference type="Pfam" id="PF01963">
    <property type="entry name" value="TraB_PrgY_gumN"/>
    <property type="match status" value="1"/>
</dbReference>
<dbReference type="PANTHER" id="PTHR40590:SF1">
    <property type="entry name" value="CYTOPLASMIC PROTEIN"/>
    <property type="match status" value="1"/>
</dbReference>
<dbReference type="InterPro" id="IPR047111">
    <property type="entry name" value="YbaP-like"/>
</dbReference>
<name>A0A1H7WMS9_9BACT</name>
<evidence type="ECO:0008006" key="4">
    <source>
        <dbReference type="Google" id="ProtNLM"/>
    </source>
</evidence>
<feature type="chain" id="PRO_5011440008" description="TraB family protein" evidence="1">
    <location>
        <begin position="21"/>
        <end position="285"/>
    </location>
</feature>
<dbReference type="EMBL" id="FOBS01000007">
    <property type="protein sequence ID" value="SEM22298.1"/>
    <property type="molecule type" value="Genomic_DNA"/>
</dbReference>
<dbReference type="InterPro" id="IPR002816">
    <property type="entry name" value="TraB/PrgY/GumN_fam"/>
</dbReference>
<keyword evidence="3" id="KW-1185">Reference proteome</keyword>
<dbReference type="STRING" id="43775.SAMN04489760_10720"/>
<evidence type="ECO:0000256" key="1">
    <source>
        <dbReference type="SAM" id="SignalP"/>
    </source>
</evidence>
<dbReference type="OrthoDB" id="9798714at2"/>
<feature type="signal peptide" evidence="1">
    <location>
        <begin position="1"/>
        <end position="20"/>
    </location>
</feature>
<reference evidence="2 3" key="1">
    <citation type="submission" date="2016-10" db="EMBL/GenBank/DDBJ databases">
        <authorList>
            <person name="de Groot N.N."/>
        </authorList>
    </citation>
    <scope>NUCLEOTIDE SEQUENCE [LARGE SCALE GENOMIC DNA]</scope>
    <source>
        <strain evidence="2 3">DSM 8423</strain>
    </source>
</reference>
<dbReference type="Proteomes" id="UP000198744">
    <property type="component" value="Unassembled WGS sequence"/>
</dbReference>
<evidence type="ECO:0000313" key="2">
    <source>
        <dbReference type="EMBL" id="SEM22298.1"/>
    </source>
</evidence>
<dbReference type="PANTHER" id="PTHR40590">
    <property type="entry name" value="CYTOPLASMIC PROTEIN-RELATED"/>
    <property type="match status" value="1"/>
</dbReference>
<proteinExistence type="predicted"/>
<accession>A0A1H7WMS9</accession>
<protein>
    <recommendedName>
        <fullName evidence="4">TraB family protein</fullName>
    </recommendedName>
</protein>
<gene>
    <name evidence="2" type="ORF">SAMN04489760_10720</name>
</gene>